<evidence type="ECO:0000313" key="10">
    <source>
        <dbReference type="EMBL" id="MCS0628868.1"/>
    </source>
</evidence>
<dbReference type="PANTHER" id="PTHR11638:SF184">
    <property type="entry name" value="ATPASE WITH CHAPERONE ACTIVITY"/>
    <property type="match status" value="1"/>
</dbReference>
<keyword evidence="3" id="KW-0547">Nucleotide-binding</keyword>
<dbReference type="InterPro" id="IPR004176">
    <property type="entry name" value="Clp_R_N"/>
</dbReference>
<comment type="caution">
    <text evidence="10">The sequence shown here is derived from an EMBL/GenBank/DDBJ whole genome shotgun (WGS) entry which is preliminary data.</text>
</comment>
<dbReference type="InterPro" id="IPR018368">
    <property type="entry name" value="ClpA/B_CS1"/>
</dbReference>
<dbReference type="InterPro" id="IPR050130">
    <property type="entry name" value="ClpA_ClpB"/>
</dbReference>
<evidence type="ECO:0000256" key="2">
    <source>
        <dbReference type="ARBA" id="ARBA00022737"/>
    </source>
</evidence>
<accession>A0ABT2BUR1</accession>
<dbReference type="CDD" id="cd00009">
    <property type="entry name" value="AAA"/>
    <property type="match status" value="1"/>
</dbReference>
<dbReference type="RefSeq" id="WP_259448086.1">
    <property type="nucleotide sequence ID" value="NZ_CP119520.1"/>
</dbReference>
<dbReference type="Pfam" id="PF10431">
    <property type="entry name" value="ClpB_D2-small"/>
    <property type="match status" value="1"/>
</dbReference>
<evidence type="ECO:0000256" key="8">
    <source>
        <dbReference type="SAM" id="Coils"/>
    </source>
</evidence>
<dbReference type="InterPro" id="IPR058680">
    <property type="entry name" value="NBD_SMAX1-like"/>
</dbReference>
<dbReference type="InterPro" id="IPR019489">
    <property type="entry name" value="Clp_ATPase_C"/>
</dbReference>
<dbReference type="InterPro" id="IPR027417">
    <property type="entry name" value="P-loop_NTPase"/>
</dbReference>
<dbReference type="Pfam" id="PF17871">
    <property type="entry name" value="AAA_lid_9"/>
    <property type="match status" value="1"/>
</dbReference>
<dbReference type="InterPro" id="IPR003959">
    <property type="entry name" value="ATPase_AAA_core"/>
</dbReference>
<organism evidence="10 11">
    <name type="scientific">Telluria mixta</name>
    <dbReference type="NCBI Taxonomy" id="34071"/>
    <lineage>
        <taxon>Bacteria</taxon>
        <taxon>Pseudomonadati</taxon>
        <taxon>Pseudomonadota</taxon>
        <taxon>Betaproteobacteria</taxon>
        <taxon>Burkholderiales</taxon>
        <taxon>Oxalobacteraceae</taxon>
        <taxon>Telluria group</taxon>
        <taxon>Telluria</taxon>
    </lineage>
</organism>
<dbReference type="Proteomes" id="UP001165263">
    <property type="component" value="Unassembled WGS sequence"/>
</dbReference>
<feature type="coiled-coil region" evidence="8">
    <location>
        <begin position="442"/>
        <end position="493"/>
    </location>
</feature>
<proteinExistence type="inferred from homology"/>
<dbReference type="SUPFAM" id="SSF81923">
    <property type="entry name" value="Double Clp-N motif"/>
    <property type="match status" value="1"/>
</dbReference>
<dbReference type="Gene3D" id="1.10.8.60">
    <property type="match status" value="1"/>
</dbReference>
<dbReference type="PROSITE" id="PS51903">
    <property type="entry name" value="CLP_R"/>
    <property type="match status" value="1"/>
</dbReference>
<dbReference type="PROSITE" id="PS00870">
    <property type="entry name" value="CLPAB_1"/>
    <property type="match status" value="1"/>
</dbReference>
<dbReference type="EMBL" id="JANUHC010000002">
    <property type="protein sequence ID" value="MCS0628868.1"/>
    <property type="molecule type" value="Genomic_DNA"/>
</dbReference>
<reference evidence="10" key="1">
    <citation type="submission" date="2022-08" db="EMBL/GenBank/DDBJ databases">
        <title>Reclassification of Massilia species as members of the genera Telluria, Duganella, Pseudoduganella, Mokoshia gen. nov. and Zemynaea gen. nov. using orthogonal and non-orthogonal genome-based approaches.</title>
        <authorList>
            <person name="Bowman J.P."/>
        </authorList>
    </citation>
    <scope>NUCLEOTIDE SEQUENCE</scope>
    <source>
        <strain evidence="10">LMG 11547</strain>
    </source>
</reference>
<dbReference type="PANTHER" id="PTHR11638">
    <property type="entry name" value="ATP-DEPENDENT CLP PROTEASE"/>
    <property type="match status" value="1"/>
</dbReference>
<evidence type="ECO:0000256" key="1">
    <source>
        <dbReference type="ARBA" id="ARBA00008675"/>
    </source>
</evidence>
<dbReference type="InterPro" id="IPR036628">
    <property type="entry name" value="Clp_N_dom_sf"/>
</dbReference>
<dbReference type="Gene3D" id="1.10.1780.10">
    <property type="entry name" value="Clp, N-terminal domain"/>
    <property type="match status" value="1"/>
</dbReference>
<dbReference type="CDD" id="cd19499">
    <property type="entry name" value="RecA-like_ClpB_Hsp104-like"/>
    <property type="match status" value="1"/>
</dbReference>
<name>A0ABT2BUR1_9BURK</name>
<evidence type="ECO:0000256" key="6">
    <source>
        <dbReference type="ARBA" id="ARBA00025613"/>
    </source>
</evidence>
<evidence type="ECO:0000259" key="9">
    <source>
        <dbReference type="PROSITE" id="PS51903"/>
    </source>
</evidence>
<dbReference type="SUPFAM" id="SSF52540">
    <property type="entry name" value="P-loop containing nucleoside triphosphate hydrolases"/>
    <property type="match status" value="2"/>
</dbReference>
<dbReference type="InterPro" id="IPR003593">
    <property type="entry name" value="AAA+_ATPase"/>
</dbReference>
<dbReference type="InterPro" id="IPR041546">
    <property type="entry name" value="ClpA/ClpB_AAA_lid"/>
</dbReference>
<evidence type="ECO:0000256" key="7">
    <source>
        <dbReference type="PROSITE-ProRule" id="PRU01251"/>
    </source>
</evidence>
<keyword evidence="5" id="KW-0143">Chaperone</keyword>
<dbReference type="SMART" id="SM01086">
    <property type="entry name" value="ClpB_D2-small"/>
    <property type="match status" value="1"/>
</dbReference>
<evidence type="ECO:0000313" key="11">
    <source>
        <dbReference type="Proteomes" id="UP001165263"/>
    </source>
</evidence>
<evidence type="ECO:0000256" key="5">
    <source>
        <dbReference type="ARBA" id="ARBA00023186"/>
    </source>
</evidence>
<dbReference type="InterPro" id="IPR001270">
    <property type="entry name" value="ClpA/B"/>
</dbReference>
<dbReference type="PRINTS" id="PR00300">
    <property type="entry name" value="CLPPROTEASEA"/>
</dbReference>
<keyword evidence="4" id="KW-0067">ATP-binding</keyword>
<evidence type="ECO:0000256" key="4">
    <source>
        <dbReference type="ARBA" id="ARBA00022840"/>
    </source>
</evidence>
<evidence type="ECO:0000256" key="3">
    <source>
        <dbReference type="ARBA" id="ARBA00022741"/>
    </source>
</evidence>
<dbReference type="Pfam" id="PF07724">
    <property type="entry name" value="AAA_2"/>
    <property type="match status" value="1"/>
</dbReference>
<sequence length="899" mass="98583">MAEISRVALFGKLNALCYRAIESSTVFCKLRGNPYVEMVHWVHQILQLQDSDLHRIIRHYELDAAVLARDVTAALDRLPRGATSVTDLSSQLEETVERAWVFGTLMFGESSVRSGHLVFGMLKTSNLRNALYAISRQFERVKADDLSDRFATLLKESPEAKMAASDGFQAAAPGETSGAIAPAQMGKQEALKKFTVDLTEQARSGKMDPIVGRDDEIRQMVDILMRRRQNNPIMIGEAGVGKTAVVEGFAQRIARGDVPPALKEVQLLALDVGLLQAGASMKGEFEQRLRSVIDEVQASEKPIILFIDETHTLVGAGGAAGTGDAANLLKPALARGTLRTIGATTFAEYKKHIEKDPALTRRFQSIQVDEPSEERAIRMMRGVASTMEKHHQVQILDEALEAAVRLSHRYIPARQLPDKSVSLIDTACARVAVSLHATPAEVDDSRKRIDALNVEMDIIRREGAISIEVGARAHETEIALAAEKERLAGLEQRWNDERALVDELLSLRAQLRDGAQPVEGTGSKLETAAAEPAANEAERTALKEQLQAVQAKLTALQGETPLILPTVDYQAVAAVVGDWTGIPVGRMAKNEMETILNIASTLSQRVIGQDHAMEMIAKRIQTSRAGLDNPNKPIGVFMLAGTSGVGKTETALALAEALYGGEQNLITINMSEYQEAHTVSTLKGAPPGYVGYGEGGVLTEAVRRRPYSVVLLDEVEKAHPDVHEMFFQVFDKGFMEDGEGRFIDFKNTLIILTTNAGTDLIAGLCKDPDLMPDPDGMASALRAPLLKVFPPALLGRIVTIPYYPLSDDMLGKIVKLQLNRIKKRVEARYKIPFEYGDDVVKLVVSRCTESESGGRMIDAILTNTMLPDVSRTFLDRMMKGEAIERVRVLVKDGQFDYEF</sequence>
<dbReference type="InterPro" id="IPR017729">
    <property type="entry name" value="ATPase_T6SS_ClpV1"/>
</dbReference>
<keyword evidence="11" id="KW-1185">Reference proteome</keyword>
<keyword evidence="8" id="KW-0175">Coiled coil</keyword>
<comment type="function">
    <text evidence="6">Part of a stress-induced multi-chaperone system, it is involved in the recovery of the cell from heat-induced damage, in cooperation with DnaK, DnaJ and GrpE. Acts before DnaK, in the processing of protein aggregates. Protein binding stimulates the ATPase activity; ATP hydrolysis unfolds the denatured protein aggregates, which probably helps expose new hydrophobic binding sites on the surface of ClpB-bound aggregates, contributing to the solubilization and refolding of denatured protein aggregates by DnaK.</text>
</comment>
<dbReference type="SMART" id="SM00382">
    <property type="entry name" value="AAA"/>
    <property type="match status" value="2"/>
</dbReference>
<dbReference type="Gene3D" id="3.40.50.300">
    <property type="entry name" value="P-loop containing nucleotide triphosphate hydrolases"/>
    <property type="match status" value="3"/>
</dbReference>
<protein>
    <submittedName>
        <fullName evidence="10">Type VI secretion system ATPase TssH</fullName>
    </submittedName>
</protein>
<feature type="domain" description="Clp R" evidence="9">
    <location>
        <begin position="10"/>
        <end position="151"/>
    </location>
</feature>
<dbReference type="NCBIfam" id="TIGR03345">
    <property type="entry name" value="VI_ClpV1"/>
    <property type="match status" value="1"/>
</dbReference>
<dbReference type="Pfam" id="PF23569">
    <property type="entry name" value="NBD_SMAX1"/>
    <property type="match status" value="1"/>
</dbReference>
<gene>
    <name evidence="10" type="primary">tssH</name>
    <name evidence="10" type="ORF">NX786_05935</name>
</gene>
<comment type="similarity">
    <text evidence="1">Belongs to the ClpA/ClpB family.</text>
</comment>
<keyword evidence="2 7" id="KW-0677">Repeat</keyword>